<dbReference type="EMBL" id="LT853699">
    <property type="protein sequence ID" value="SMQ53048.1"/>
    <property type="molecule type" value="Genomic_DNA"/>
</dbReference>
<evidence type="ECO:0000313" key="2">
    <source>
        <dbReference type="Proteomes" id="UP000215127"/>
    </source>
</evidence>
<gene>
    <name evidence="1" type="ORF">ZT3D7_G8201</name>
</gene>
<dbReference type="AlphaFoldDB" id="A0A1X7S049"/>
<dbReference type="Proteomes" id="UP000215127">
    <property type="component" value="Chromosome 8"/>
</dbReference>
<proteinExistence type="predicted"/>
<sequence>MSAQITLKPHEHGMLKSFQVHSYITTTGRWRVIFRTRLSLVPSFGGLSHSNLLGALLLCTNRVLASLSR</sequence>
<protein>
    <submittedName>
        <fullName evidence="1">Uncharacterized protein</fullName>
    </submittedName>
</protein>
<accession>A0A1X7S049</accession>
<evidence type="ECO:0000313" key="1">
    <source>
        <dbReference type="EMBL" id="SMQ53048.1"/>
    </source>
</evidence>
<keyword evidence="2" id="KW-1185">Reference proteome</keyword>
<reference evidence="1 2" key="1">
    <citation type="submission" date="2016-06" db="EMBL/GenBank/DDBJ databases">
        <authorList>
            <person name="Kjaerup R.B."/>
            <person name="Dalgaard T.S."/>
            <person name="Juul-Madsen H.R."/>
        </authorList>
    </citation>
    <scope>NUCLEOTIDE SEQUENCE [LARGE SCALE GENOMIC DNA]</scope>
</reference>
<name>A0A1X7S049_ZYMT9</name>
<organism evidence="1 2">
    <name type="scientific">Zymoseptoria tritici (strain ST99CH_3D7)</name>
    <dbReference type="NCBI Taxonomy" id="1276538"/>
    <lineage>
        <taxon>Eukaryota</taxon>
        <taxon>Fungi</taxon>
        <taxon>Dikarya</taxon>
        <taxon>Ascomycota</taxon>
        <taxon>Pezizomycotina</taxon>
        <taxon>Dothideomycetes</taxon>
        <taxon>Dothideomycetidae</taxon>
        <taxon>Mycosphaerellales</taxon>
        <taxon>Mycosphaerellaceae</taxon>
        <taxon>Zymoseptoria</taxon>
    </lineage>
</organism>